<reference evidence="3" key="1">
    <citation type="submission" date="2016-06" db="EMBL/GenBank/DDBJ databases">
        <authorList>
            <person name="Varghese N."/>
            <person name="Submissions Spin"/>
        </authorList>
    </citation>
    <scope>NUCLEOTIDE SEQUENCE [LARGE SCALE GENOMIC DNA]</scope>
    <source>
        <strain evidence="3">DSM 44100</strain>
    </source>
</reference>
<dbReference type="AlphaFoldDB" id="A0A1C5AC19"/>
<keyword evidence="3" id="KW-1185">Reference proteome</keyword>
<protein>
    <submittedName>
        <fullName evidence="2">Uncharacterized protein</fullName>
    </submittedName>
</protein>
<gene>
    <name evidence="2" type="ORF">GA0070216_115121</name>
</gene>
<name>A0A1C5AC19_9ACTN</name>
<accession>A0A1C5AC19</accession>
<evidence type="ECO:0000256" key="1">
    <source>
        <dbReference type="SAM" id="Coils"/>
    </source>
</evidence>
<feature type="coiled-coil region" evidence="1">
    <location>
        <begin position="141"/>
        <end position="198"/>
    </location>
</feature>
<organism evidence="2 3">
    <name type="scientific">Micromonospora matsumotoense</name>
    <dbReference type="NCBI Taxonomy" id="121616"/>
    <lineage>
        <taxon>Bacteria</taxon>
        <taxon>Bacillati</taxon>
        <taxon>Actinomycetota</taxon>
        <taxon>Actinomycetes</taxon>
        <taxon>Micromonosporales</taxon>
        <taxon>Micromonosporaceae</taxon>
        <taxon>Micromonospora</taxon>
    </lineage>
</organism>
<dbReference type="EMBL" id="FMCU01000015">
    <property type="protein sequence ID" value="SCF42770.1"/>
    <property type="molecule type" value="Genomic_DNA"/>
</dbReference>
<proteinExistence type="predicted"/>
<dbReference type="RefSeq" id="WP_141723198.1">
    <property type="nucleotide sequence ID" value="NZ_FMCU01000015.1"/>
</dbReference>
<dbReference type="Proteomes" id="UP000198797">
    <property type="component" value="Unassembled WGS sequence"/>
</dbReference>
<sequence>MPSNGRTSAKALEDLKDHFREVCSVLGMLDPVQIAARTAGGVVPETVMKMFSGPALPAWEYWLQVTEALGGDVQVIEKLWVTAVKEEGSFELGQAGSGHTTAGEHAIAIPSDPEHLQALGRQLRRRADAEREHHDEIVRGMRSVEGEVDRVSALIEALRRKADEDRLAQRINELESERRRLRREIKRLKGELYAVSTERERIATELAEVNYRLVEFQFERAQYEERLKYQAELQLRDTQEELRKIDEAWGIRMKRLTEELSSIQEKAGREAVELRQSLSEMSRDRANFQRANQQLRAENKECGAALDAARKTIDQVYRRWWVRLLVPRQLSGTGGPVRS</sequence>
<keyword evidence="1" id="KW-0175">Coiled coil</keyword>
<evidence type="ECO:0000313" key="3">
    <source>
        <dbReference type="Proteomes" id="UP000198797"/>
    </source>
</evidence>
<feature type="coiled-coil region" evidence="1">
    <location>
        <begin position="278"/>
        <end position="312"/>
    </location>
</feature>
<evidence type="ECO:0000313" key="2">
    <source>
        <dbReference type="EMBL" id="SCF42770.1"/>
    </source>
</evidence>
<dbReference type="Gene3D" id="6.10.250.3110">
    <property type="match status" value="1"/>
</dbReference>